<organism evidence="2 3">
    <name type="scientific">Brassica oleracea var. oleracea</name>
    <dbReference type="NCBI Taxonomy" id="109376"/>
    <lineage>
        <taxon>Eukaryota</taxon>
        <taxon>Viridiplantae</taxon>
        <taxon>Streptophyta</taxon>
        <taxon>Embryophyta</taxon>
        <taxon>Tracheophyta</taxon>
        <taxon>Spermatophyta</taxon>
        <taxon>Magnoliopsida</taxon>
        <taxon>eudicotyledons</taxon>
        <taxon>Gunneridae</taxon>
        <taxon>Pentapetalae</taxon>
        <taxon>rosids</taxon>
        <taxon>malvids</taxon>
        <taxon>Brassicales</taxon>
        <taxon>Brassicaceae</taxon>
        <taxon>Brassiceae</taxon>
        <taxon>Brassica</taxon>
    </lineage>
</organism>
<name>A0A0D3E9W2_BRAOL</name>
<dbReference type="Proteomes" id="UP000032141">
    <property type="component" value="Chromosome C9"/>
</dbReference>
<reference evidence="2" key="2">
    <citation type="submission" date="2015-03" db="UniProtKB">
        <authorList>
            <consortium name="EnsemblPlants"/>
        </authorList>
    </citation>
    <scope>IDENTIFICATION</scope>
</reference>
<feature type="region of interest" description="Disordered" evidence="1">
    <location>
        <begin position="1"/>
        <end position="49"/>
    </location>
</feature>
<feature type="compositionally biased region" description="Basic and acidic residues" evidence="1">
    <location>
        <begin position="15"/>
        <end position="31"/>
    </location>
</feature>
<evidence type="ECO:0000313" key="3">
    <source>
        <dbReference type="Proteomes" id="UP000032141"/>
    </source>
</evidence>
<proteinExistence type="predicted"/>
<protein>
    <submittedName>
        <fullName evidence="2">Uncharacterized protein</fullName>
    </submittedName>
</protein>
<evidence type="ECO:0000313" key="2">
    <source>
        <dbReference type="EnsemblPlants" id="Bo9g097600.1"/>
    </source>
</evidence>
<dbReference type="AlphaFoldDB" id="A0A0D3E9W2"/>
<evidence type="ECO:0000256" key="1">
    <source>
        <dbReference type="SAM" id="MobiDB-lite"/>
    </source>
</evidence>
<keyword evidence="3" id="KW-1185">Reference proteome</keyword>
<feature type="compositionally biased region" description="Basic and acidic residues" evidence="1">
    <location>
        <begin position="39"/>
        <end position="49"/>
    </location>
</feature>
<accession>A0A0D3E9W2</accession>
<dbReference type="EnsemblPlants" id="Bo9g097600.1">
    <property type="protein sequence ID" value="Bo9g097600.1"/>
    <property type="gene ID" value="Bo9g097600"/>
</dbReference>
<dbReference type="Gramene" id="Bo9g097600.1">
    <property type="protein sequence ID" value="Bo9g097600.1"/>
    <property type="gene ID" value="Bo9g097600"/>
</dbReference>
<dbReference type="HOGENOM" id="CLU_1498313_0_0_1"/>
<reference evidence="2 3" key="1">
    <citation type="journal article" date="2014" name="Genome Biol.">
        <title>Transcriptome and methylome profiling reveals relics of genome dominance in the mesopolyploid Brassica oleracea.</title>
        <authorList>
            <person name="Parkin I.A."/>
            <person name="Koh C."/>
            <person name="Tang H."/>
            <person name="Robinson S.J."/>
            <person name="Kagale S."/>
            <person name="Clarke W.E."/>
            <person name="Town C.D."/>
            <person name="Nixon J."/>
            <person name="Krishnakumar V."/>
            <person name="Bidwell S.L."/>
            <person name="Denoeud F."/>
            <person name="Belcram H."/>
            <person name="Links M.G."/>
            <person name="Just J."/>
            <person name="Clarke C."/>
            <person name="Bender T."/>
            <person name="Huebert T."/>
            <person name="Mason A.S."/>
            <person name="Pires J.C."/>
            <person name="Barker G."/>
            <person name="Moore J."/>
            <person name="Walley P.G."/>
            <person name="Manoli S."/>
            <person name="Batley J."/>
            <person name="Edwards D."/>
            <person name="Nelson M.N."/>
            <person name="Wang X."/>
            <person name="Paterson A.H."/>
            <person name="King G."/>
            <person name="Bancroft I."/>
            <person name="Chalhoub B."/>
            <person name="Sharpe A.G."/>
        </authorList>
    </citation>
    <scope>NUCLEOTIDE SEQUENCE</scope>
    <source>
        <strain evidence="2 3">cv. TO1000</strain>
    </source>
</reference>
<sequence>MAKPCRNVTGTATNSHHEREAIIPSEKKEYSSADTDSSDQSRCKGETGNRNKIFQSGNLSFAFTTSLEMKLLWLSKWCPIGVNLVSMDRGHIGIHYDQRDLKVNEGSGVALLEPSKFIRRFLRFLQNPWQRGSETFELAMLLVRVCGAETFVPWTLLERAGASCLFMLELNYHSGSSITQVSDETNEQE</sequence>